<keyword evidence="3" id="KW-0812">Transmembrane</keyword>
<dbReference type="InterPro" id="IPR036291">
    <property type="entry name" value="NAD(P)-bd_dom_sf"/>
</dbReference>
<organism evidence="4 5">
    <name type="scientific">Cyclotella atomus</name>
    <dbReference type="NCBI Taxonomy" id="382360"/>
    <lineage>
        <taxon>Eukaryota</taxon>
        <taxon>Sar</taxon>
        <taxon>Stramenopiles</taxon>
        <taxon>Ochrophyta</taxon>
        <taxon>Bacillariophyta</taxon>
        <taxon>Coscinodiscophyceae</taxon>
        <taxon>Thalassiosirophycidae</taxon>
        <taxon>Stephanodiscales</taxon>
        <taxon>Stephanodiscaceae</taxon>
        <taxon>Cyclotella</taxon>
    </lineage>
</organism>
<dbReference type="EMBL" id="JALLPJ020000900">
    <property type="protein sequence ID" value="KAL3780242.1"/>
    <property type="molecule type" value="Genomic_DNA"/>
</dbReference>
<dbReference type="GO" id="GO:0016491">
    <property type="term" value="F:oxidoreductase activity"/>
    <property type="evidence" value="ECO:0007669"/>
    <property type="project" value="UniProtKB-KW"/>
</dbReference>
<dbReference type="InterPro" id="IPR002347">
    <property type="entry name" value="SDR_fam"/>
</dbReference>
<comment type="similarity">
    <text evidence="1">Belongs to the short-chain dehydrogenases/reductases (SDR) family.</text>
</comment>
<gene>
    <name evidence="4" type="ORF">ACHAWO_010536</name>
</gene>
<keyword evidence="3" id="KW-1133">Transmembrane helix</keyword>
<reference evidence="4 5" key="1">
    <citation type="submission" date="2024-10" db="EMBL/GenBank/DDBJ databases">
        <title>Updated reference genomes for cyclostephanoid diatoms.</title>
        <authorList>
            <person name="Roberts W.R."/>
            <person name="Alverson A.J."/>
        </authorList>
    </citation>
    <scope>NUCLEOTIDE SEQUENCE [LARGE SCALE GENOMIC DNA]</scope>
    <source>
        <strain evidence="4 5">AJA010-31</strain>
    </source>
</reference>
<evidence type="ECO:0000256" key="3">
    <source>
        <dbReference type="SAM" id="Phobius"/>
    </source>
</evidence>
<dbReference type="Pfam" id="PF00106">
    <property type="entry name" value="adh_short"/>
    <property type="match status" value="1"/>
</dbReference>
<accession>A0ABD3NXB5</accession>
<comment type="caution">
    <text evidence="4">The sequence shown here is derived from an EMBL/GenBank/DDBJ whole genome shotgun (WGS) entry which is preliminary data.</text>
</comment>
<protein>
    <recommendedName>
        <fullName evidence="6">Protochlorophyllide reductase</fullName>
    </recommendedName>
</protein>
<dbReference type="Proteomes" id="UP001530400">
    <property type="component" value="Unassembled WGS sequence"/>
</dbReference>
<feature type="transmembrane region" description="Helical" evidence="3">
    <location>
        <begin position="57"/>
        <end position="74"/>
    </location>
</feature>
<evidence type="ECO:0008006" key="6">
    <source>
        <dbReference type="Google" id="ProtNLM"/>
    </source>
</evidence>
<proteinExistence type="inferred from homology"/>
<dbReference type="AlphaFoldDB" id="A0ABD3NXB5"/>
<evidence type="ECO:0000256" key="2">
    <source>
        <dbReference type="ARBA" id="ARBA00023002"/>
    </source>
</evidence>
<evidence type="ECO:0000313" key="4">
    <source>
        <dbReference type="EMBL" id="KAL3780242.1"/>
    </source>
</evidence>
<evidence type="ECO:0000313" key="5">
    <source>
        <dbReference type="Proteomes" id="UP001530400"/>
    </source>
</evidence>
<dbReference type="SUPFAM" id="SSF51735">
    <property type="entry name" value="NAD(P)-binding Rossmann-fold domains"/>
    <property type="match status" value="1"/>
</dbReference>
<feature type="transmembrane region" description="Helical" evidence="3">
    <location>
        <begin position="32"/>
        <end position="50"/>
    </location>
</feature>
<keyword evidence="3" id="KW-0472">Membrane</keyword>
<dbReference type="PANTHER" id="PTHR24320:SF152">
    <property type="entry name" value="SHORT-CHAIN DEHYDROGENASE_REDUCTASE FAMILY PROTEIN"/>
    <property type="match status" value="1"/>
</dbReference>
<name>A0ABD3NXB5_9STRA</name>
<dbReference type="PRINTS" id="PR00081">
    <property type="entry name" value="GDHRDH"/>
</dbReference>
<keyword evidence="5" id="KW-1185">Reference proteome</keyword>
<keyword evidence="2" id="KW-0560">Oxidoreductase</keyword>
<dbReference type="Gene3D" id="3.40.50.720">
    <property type="entry name" value="NAD(P)-binding Rossmann-like Domain"/>
    <property type="match status" value="1"/>
</dbReference>
<sequence>MLHLVSSVAILVYAACFSFFRVGELIPTTTQYPSQCISFLIGTVAAGWFLGRASRQIFYIATILGIIYLLDFYVPKPLPVADESHSGKTVVITGANSGVGFETARQLAVTYGARLVLGCRSKPKCDAAEKTINEEVALSKKDGKATALFIDLDSFESVNSFVKQLQGMDIDVLFNNAGYVPVANLPVNKYGLDPSFTSMHLSHFLLTEELIKTHPSLRVVTTSSIGQQFCAMSFHVPNPGCINASYLKNNITTPTNDLAYMHAKMANLMHAIEIPVHRPQATSVAVDLGFVSTGNHKSNGFGMDAACLIRGSPNDSCNTISTNEELLQGDFKDERLWQEGGIVIDTLGSTKEAFSYPWWDDSMNLGRSRMLSLSRELWELSDRLIHKYAREEMAEE</sequence>
<evidence type="ECO:0000256" key="1">
    <source>
        <dbReference type="ARBA" id="ARBA00006484"/>
    </source>
</evidence>
<dbReference type="PANTHER" id="PTHR24320">
    <property type="entry name" value="RETINOL DEHYDROGENASE"/>
    <property type="match status" value="1"/>
</dbReference>